<dbReference type="OrthoDB" id="9791490at2"/>
<dbReference type="EMBL" id="CP032819">
    <property type="protein sequence ID" value="AZS29340.1"/>
    <property type="molecule type" value="Genomic_DNA"/>
</dbReference>
<keyword evidence="4" id="KW-1185">Reference proteome</keyword>
<evidence type="ECO:0000313" key="3">
    <source>
        <dbReference type="EMBL" id="AZS29340.1"/>
    </source>
</evidence>
<dbReference type="InterPro" id="IPR012349">
    <property type="entry name" value="Split_barrel_FMN-bd"/>
</dbReference>
<dbReference type="AlphaFoldDB" id="A0A3S9VS65"/>
<dbReference type="InterPro" id="IPR002563">
    <property type="entry name" value="Flavin_Rdtase-like_dom"/>
</dbReference>
<dbReference type="InterPro" id="IPR052174">
    <property type="entry name" value="Flavoredoxin"/>
</dbReference>
<sequence length="167" mass="19404">MKKIAPKDIDKNVIKLIGQDWMLVAAGDKEKFNMMTASWGSMGYLWNKPVVMVFVRPQRYTFEFTERKDEFTLSFFDEKYRHALDVCGSVSGRDVNKVQESGLTPYFTEAGNPAFEEATLVLECKKLYADFLKEDDFLDKKVVDSLYGQKDFHKMYVAEIVHAWVKE</sequence>
<comment type="similarity">
    <text evidence="1">Belongs to the flavoredoxin family.</text>
</comment>
<feature type="domain" description="Flavin reductase like" evidence="2">
    <location>
        <begin position="21"/>
        <end position="167"/>
    </location>
</feature>
<dbReference type="SUPFAM" id="SSF50475">
    <property type="entry name" value="FMN-binding split barrel"/>
    <property type="match status" value="1"/>
</dbReference>
<name>A0A3S9VS65_9BACT</name>
<protein>
    <submittedName>
        <fullName evidence="3">Flavin reductase family protein</fullName>
    </submittedName>
</protein>
<dbReference type="KEGG" id="buy:D8S85_07035"/>
<dbReference type="GO" id="GO:0010181">
    <property type="term" value="F:FMN binding"/>
    <property type="evidence" value="ECO:0007669"/>
    <property type="project" value="InterPro"/>
</dbReference>
<organism evidence="3 4">
    <name type="scientific">Butyricimonas faecalis</name>
    <dbReference type="NCBI Taxonomy" id="2093856"/>
    <lineage>
        <taxon>Bacteria</taxon>
        <taxon>Pseudomonadati</taxon>
        <taxon>Bacteroidota</taxon>
        <taxon>Bacteroidia</taxon>
        <taxon>Bacteroidales</taxon>
        <taxon>Odoribacteraceae</taxon>
        <taxon>Butyricimonas</taxon>
    </lineage>
</organism>
<dbReference type="GO" id="GO:0016646">
    <property type="term" value="F:oxidoreductase activity, acting on the CH-NH group of donors, NAD or NADP as acceptor"/>
    <property type="evidence" value="ECO:0007669"/>
    <property type="project" value="UniProtKB-ARBA"/>
</dbReference>
<reference evidence="3 4" key="1">
    <citation type="submission" date="2018-10" db="EMBL/GenBank/DDBJ databases">
        <title>Butyricimonas faecalis sp. nov., isolated from human faeces and emended description of the genus Butyricimonas.</title>
        <authorList>
            <person name="Le Roy T."/>
            <person name="Van der Smissen P."/>
            <person name="Paquot A."/>
            <person name="Delzenne N."/>
            <person name="Muccioli G."/>
            <person name="Collet J.-F."/>
            <person name="Cani P.D."/>
        </authorList>
    </citation>
    <scope>NUCLEOTIDE SEQUENCE [LARGE SCALE GENOMIC DNA]</scope>
    <source>
        <strain evidence="3 4">H184</strain>
    </source>
</reference>
<accession>A0A3S9VS65</accession>
<proteinExistence type="inferred from homology"/>
<dbReference type="Gene3D" id="2.30.110.10">
    <property type="entry name" value="Electron Transport, Fmn-binding Protein, Chain A"/>
    <property type="match status" value="1"/>
</dbReference>
<dbReference type="RefSeq" id="WP_106480085.1">
    <property type="nucleotide sequence ID" value="NZ_CP032819.1"/>
</dbReference>
<dbReference type="Pfam" id="PF01613">
    <property type="entry name" value="Flavin_Reduct"/>
    <property type="match status" value="1"/>
</dbReference>
<dbReference type="PANTHER" id="PTHR43567:SF5">
    <property type="entry name" value="HYPOTHETICAL CYTOSOLIC PROTEIN"/>
    <property type="match status" value="1"/>
</dbReference>
<evidence type="ECO:0000256" key="1">
    <source>
        <dbReference type="ARBA" id="ARBA00038054"/>
    </source>
</evidence>
<dbReference type="PANTHER" id="PTHR43567">
    <property type="entry name" value="FLAVOREDOXIN-RELATED-RELATED"/>
    <property type="match status" value="1"/>
</dbReference>
<evidence type="ECO:0000259" key="2">
    <source>
        <dbReference type="Pfam" id="PF01613"/>
    </source>
</evidence>
<gene>
    <name evidence="3" type="ORF">D8S85_07035</name>
</gene>
<dbReference type="Proteomes" id="UP000270673">
    <property type="component" value="Chromosome"/>
</dbReference>
<evidence type="ECO:0000313" key="4">
    <source>
        <dbReference type="Proteomes" id="UP000270673"/>
    </source>
</evidence>